<protein>
    <submittedName>
        <fullName evidence="2">Uncharacterized protein</fullName>
    </submittedName>
</protein>
<reference evidence="2 3" key="1">
    <citation type="submission" date="2018-08" db="EMBL/GenBank/DDBJ databases">
        <title>Achromobacter xylosoxidans Genome sequencing and assembly.</title>
        <authorList>
            <person name="Wang R."/>
            <person name="Rensing C."/>
            <person name="Li Y."/>
        </authorList>
    </citation>
    <scope>NUCLEOTIDE SEQUENCE [LARGE SCALE GENOMIC DNA]</scope>
    <source>
        <strain evidence="2 3">GD003A</strain>
    </source>
</reference>
<organism evidence="2 3">
    <name type="scientific">Alcaligenes xylosoxydans xylosoxydans</name>
    <name type="common">Achromobacter xylosoxidans</name>
    <dbReference type="NCBI Taxonomy" id="85698"/>
    <lineage>
        <taxon>Bacteria</taxon>
        <taxon>Pseudomonadati</taxon>
        <taxon>Pseudomonadota</taxon>
        <taxon>Betaproteobacteria</taxon>
        <taxon>Burkholderiales</taxon>
        <taxon>Alcaligenaceae</taxon>
        <taxon>Achromobacter</taxon>
    </lineage>
</organism>
<evidence type="ECO:0000313" key="2">
    <source>
        <dbReference type="EMBL" id="RPJ87773.1"/>
    </source>
</evidence>
<dbReference type="Proteomes" id="UP000285324">
    <property type="component" value="Unassembled WGS sequence"/>
</dbReference>
<dbReference type="RefSeq" id="WP_118935172.1">
    <property type="nucleotide sequence ID" value="NZ_CP061008.1"/>
</dbReference>
<evidence type="ECO:0000313" key="3">
    <source>
        <dbReference type="Proteomes" id="UP000285324"/>
    </source>
</evidence>
<dbReference type="OrthoDB" id="8668543at2"/>
<comment type="caution">
    <text evidence="2">The sequence shown here is derived from an EMBL/GenBank/DDBJ whole genome shotgun (WGS) entry which is preliminary data.</text>
</comment>
<keyword evidence="1" id="KW-0812">Transmembrane</keyword>
<proteinExistence type="predicted"/>
<name>A0A424W3D7_ALCXX</name>
<keyword evidence="1" id="KW-0472">Membrane</keyword>
<dbReference type="EMBL" id="QVXO01000104">
    <property type="protein sequence ID" value="RPJ87773.1"/>
    <property type="molecule type" value="Genomic_DNA"/>
</dbReference>
<feature type="transmembrane region" description="Helical" evidence="1">
    <location>
        <begin position="6"/>
        <end position="25"/>
    </location>
</feature>
<sequence>MSMLIAEFWPYIAGGLAIVLAYFGVRLKGKSDGRQEIREQINKQAVEAAKESRDVQAKIDRMDDDTVRSEFNRRWVRHKGKGGQ</sequence>
<dbReference type="AlphaFoldDB" id="A0A424W3D7"/>
<accession>A0A424W3D7</accession>
<keyword evidence="1" id="KW-1133">Transmembrane helix</keyword>
<gene>
    <name evidence="2" type="ORF">DY367_31185</name>
</gene>
<evidence type="ECO:0000256" key="1">
    <source>
        <dbReference type="SAM" id="Phobius"/>
    </source>
</evidence>